<evidence type="ECO:0000313" key="4">
    <source>
        <dbReference type="EMBL" id="SJN12183.1"/>
    </source>
</evidence>
<dbReference type="PANTHER" id="PTHR12526">
    <property type="entry name" value="GLYCOSYLTRANSFERASE"/>
    <property type="match status" value="1"/>
</dbReference>
<dbReference type="EMBL" id="FUKM01000032">
    <property type="protein sequence ID" value="SJN12183.1"/>
    <property type="molecule type" value="Genomic_DNA"/>
</dbReference>
<dbReference type="CDD" id="cd03801">
    <property type="entry name" value="GT4_PimA-like"/>
    <property type="match status" value="1"/>
</dbReference>
<dbReference type="PANTHER" id="PTHR12526:SF510">
    <property type="entry name" value="D-INOSITOL 3-PHOSPHATE GLYCOSYLTRANSFERASE"/>
    <property type="match status" value="1"/>
</dbReference>
<reference evidence="4 5" key="1">
    <citation type="submission" date="2017-02" db="EMBL/GenBank/DDBJ databases">
        <authorList>
            <person name="Dridi B."/>
        </authorList>
    </citation>
    <scope>NUCLEOTIDE SEQUENCE [LARGE SCALE GENOMIC DNA]</scope>
    <source>
        <strain evidence="4 5">JB380</strain>
    </source>
</reference>
<sequence length="348" mass="39361">MKILLTANQTPFIAGGADHHVQGVLKALCHHGYQVELMRLPFHYGEQHIIHQMRYVEQLNVQNPNDVSVDRVISLQFPAYGVAHPEHVVWLMHQHRACYELFDPATASPAQAELKAQVEAFDNRHLRQAKKCFANSARVAERLKHYNQLNAEPLYHPPYQAERFTCADDWGYIFYPSRLEPLKRQALLIEAMHYTRTPVSLLLAGEGSQYESLAALIEQHGLQDRVRLLGYCNENEKQALYAHSLAVAFPAFDEDYGYITLEAMLAAKPVITCTDSGGPTAFVEPGQTGWIVPPEAQALADAMDAAYANRKKAQQWGQEGRIHYQQQHISWNRVVEKLMGAFEGKMAS</sequence>
<keyword evidence="2" id="KW-0808">Transferase</keyword>
<evidence type="ECO:0000259" key="3">
    <source>
        <dbReference type="Pfam" id="PF00534"/>
    </source>
</evidence>
<dbReference type="GO" id="GO:0016757">
    <property type="term" value="F:glycosyltransferase activity"/>
    <property type="evidence" value="ECO:0007669"/>
    <property type="project" value="UniProtKB-KW"/>
</dbReference>
<dbReference type="Proteomes" id="UP000196331">
    <property type="component" value="Unassembled WGS sequence"/>
</dbReference>
<dbReference type="GO" id="GO:1901135">
    <property type="term" value="P:carbohydrate derivative metabolic process"/>
    <property type="evidence" value="ECO:0007669"/>
    <property type="project" value="UniProtKB-ARBA"/>
</dbReference>
<accession>A0A1R4HYG9</accession>
<evidence type="ECO:0000256" key="1">
    <source>
        <dbReference type="ARBA" id="ARBA00022676"/>
    </source>
</evidence>
<evidence type="ECO:0000256" key="2">
    <source>
        <dbReference type="ARBA" id="ARBA00022679"/>
    </source>
</evidence>
<comment type="caution">
    <text evidence="4">The sequence shown here is derived from an EMBL/GenBank/DDBJ whole genome shotgun (WGS) entry which is preliminary data.</text>
</comment>
<dbReference type="InterPro" id="IPR001296">
    <property type="entry name" value="Glyco_trans_1"/>
</dbReference>
<dbReference type="Gene3D" id="3.40.50.2000">
    <property type="entry name" value="Glycogen Phosphorylase B"/>
    <property type="match status" value="1"/>
</dbReference>
<feature type="domain" description="Glycosyl transferase family 1" evidence="3">
    <location>
        <begin position="172"/>
        <end position="321"/>
    </location>
</feature>
<gene>
    <name evidence="4" type="ORF">CZ787_07485</name>
</gene>
<organism evidence="4 5">
    <name type="scientific">Halomonas citrativorans</name>
    <dbReference type="NCBI Taxonomy" id="2742612"/>
    <lineage>
        <taxon>Bacteria</taxon>
        <taxon>Pseudomonadati</taxon>
        <taxon>Pseudomonadota</taxon>
        <taxon>Gammaproteobacteria</taxon>
        <taxon>Oceanospirillales</taxon>
        <taxon>Halomonadaceae</taxon>
        <taxon>Halomonas</taxon>
    </lineage>
</organism>
<dbReference type="RefSeq" id="WP_087107706.1">
    <property type="nucleotide sequence ID" value="NZ_FUKM01000032.1"/>
</dbReference>
<proteinExistence type="predicted"/>
<protein>
    <submittedName>
        <fullName evidence="4">Glycosyltransferase</fullName>
    </submittedName>
</protein>
<name>A0A1R4HYG9_9GAMM</name>
<keyword evidence="1" id="KW-0328">Glycosyltransferase</keyword>
<dbReference type="Pfam" id="PF00534">
    <property type="entry name" value="Glycos_transf_1"/>
    <property type="match status" value="1"/>
</dbReference>
<dbReference type="OrthoDB" id="9802525at2"/>
<dbReference type="SUPFAM" id="SSF53756">
    <property type="entry name" value="UDP-Glycosyltransferase/glycogen phosphorylase"/>
    <property type="match status" value="1"/>
</dbReference>
<evidence type="ECO:0000313" key="5">
    <source>
        <dbReference type="Proteomes" id="UP000196331"/>
    </source>
</evidence>
<dbReference type="AlphaFoldDB" id="A0A1R4HYG9"/>